<dbReference type="EnsemblPlants" id="OMERI01G14200.1">
    <property type="protein sequence ID" value="OMERI01G14200.1"/>
    <property type="gene ID" value="OMERI01G14200"/>
</dbReference>
<protein>
    <submittedName>
        <fullName evidence="2">Uncharacterized protein</fullName>
    </submittedName>
</protein>
<dbReference type="Proteomes" id="UP000008021">
    <property type="component" value="Chromosome 1"/>
</dbReference>
<proteinExistence type="predicted"/>
<sequence>MAPIATPSRSHIAGPTEHHKLQSSSAPPDCRRYTGPPVIATAIEVRSSPDPGLDTPDLDPEGQIRPFPILHHHRRPAFRVGTRGKPRSSPTHSPHSRCRRAPQSPDPTGDTLDLDLGRSDPVVPLAACPREGGGHWRRTWRRRNQAQARRLPRSLKPGEEEREEGERKREGEKREGEEEEEEAAPPLPATTAGGGVAGGSEAGEAQRGWS</sequence>
<dbReference type="Gramene" id="OMERI01G14200.1">
    <property type="protein sequence ID" value="OMERI01G14200.1"/>
    <property type="gene ID" value="OMERI01G14200"/>
</dbReference>
<organism evidence="2">
    <name type="scientific">Oryza meridionalis</name>
    <dbReference type="NCBI Taxonomy" id="40149"/>
    <lineage>
        <taxon>Eukaryota</taxon>
        <taxon>Viridiplantae</taxon>
        <taxon>Streptophyta</taxon>
        <taxon>Embryophyta</taxon>
        <taxon>Tracheophyta</taxon>
        <taxon>Spermatophyta</taxon>
        <taxon>Magnoliopsida</taxon>
        <taxon>Liliopsida</taxon>
        <taxon>Poales</taxon>
        <taxon>Poaceae</taxon>
        <taxon>BOP clade</taxon>
        <taxon>Oryzoideae</taxon>
        <taxon>Oryzeae</taxon>
        <taxon>Oryzinae</taxon>
        <taxon>Oryza</taxon>
    </lineage>
</organism>
<feature type="compositionally biased region" description="Gly residues" evidence="1">
    <location>
        <begin position="192"/>
        <end position="201"/>
    </location>
</feature>
<dbReference type="HOGENOM" id="CLU_1311879_0_0_1"/>
<keyword evidence="3" id="KW-1185">Reference proteome</keyword>
<reference evidence="2" key="1">
    <citation type="submission" date="2015-04" db="UniProtKB">
        <authorList>
            <consortium name="EnsemblPlants"/>
        </authorList>
    </citation>
    <scope>IDENTIFICATION</scope>
</reference>
<feature type="compositionally biased region" description="Basic and acidic residues" evidence="1">
    <location>
        <begin position="156"/>
        <end position="176"/>
    </location>
</feature>
<feature type="compositionally biased region" description="Basic residues" evidence="1">
    <location>
        <begin position="135"/>
        <end position="144"/>
    </location>
</feature>
<feature type="compositionally biased region" description="Basic residues" evidence="1">
    <location>
        <begin position="70"/>
        <end position="86"/>
    </location>
</feature>
<evidence type="ECO:0000256" key="1">
    <source>
        <dbReference type="SAM" id="MobiDB-lite"/>
    </source>
</evidence>
<name>A0A0E0C1X3_9ORYZ</name>
<reference evidence="2" key="2">
    <citation type="submission" date="2018-05" db="EMBL/GenBank/DDBJ databases">
        <title>OmerRS3 (Oryza meridionalis Reference Sequence Version 3).</title>
        <authorList>
            <person name="Zhang J."/>
            <person name="Kudrna D."/>
            <person name="Lee S."/>
            <person name="Talag J."/>
            <person name="Welchert J."/>
            <person name="Wing R.A."/>
        </authorList>
    </citation>
    <scope>NUCLEOTIDE SEQUENCE [LARGE SCALE GENOMIC DNA]</scope>
    <source>
        <strain evidence="2">cv. OR44</strain>
    </source>
</reference>
<feature type="region of interest" description="Disordered" evidence="1">
    <location>
        <begin position="1"/>
        <end position="210"/>
    </location>
</feature>
<evidence type="ECO:0000313" key="3">
    <source>
        <dbReference type="Proteomes" id="UP000008021"/>
    </source>
</evidence>
<evidence type="ECO:0000313" key="2">
    <source>
        <dbReference type="EnsemblPlants" id="OMERI01G14200.1"/>
    </source>
</evidence>
<dbReference type="AlphaFoldDB" id="A0A0E0C1X3"/>
<accession>A0A0E0C1X3</accession>